<dbReference type="Gene3D" id="3.40.50.10490">
    <property type="entry name" value="Glucose-6-phosphate isomerase like protein, domain 1"/>
    <property type="match status" value="1"/>
</dbReference>
<feature type="non-terminal residue" evidence="7">
    <location>
        <position position="484"/>
    </location>
</feature>
<dbReference type="FunFam" id="3.40.50.10490:FF:000030">
    <property type="entry name" value="30S ribosomal protein S2"/>
    <property type="match status" value="1"/>
</dbReference>
<keyword evidence="3" id="KW-0963">Cytoplasm</keyword>
<reference evidence="7 8" key="1">
    <citation type="submission" date="2017-12" db="EMBL/GenBank/DDBJ databases">
        <authorList>
            <person name="Pombert J.-F."/>
            <person name="Haag K.L."/>
            <person name="Ebert D."/>
        </authorList>
    </citation>
    <scope>NUCLEOTIDE SEQUENCE [LARGE SCALE GENOMIC DNA]</scope>
    <source>
        <strain evidence="7">IL-G-3</strain>
    </source>
</reference>
<evidence type="ECO:0000256" key="2">
    <source>
        <dbReference type="ARBA" id="ARBA00006242"/>
    </source>
</evidence>
<proteinExistence type="inferred from homology"/>
<dbReference type="EMBL" id="PITK01002116">
    <property type="protein sequence ID" value="TBU09787.1"/>
    <property type="molecule type" value="Genomic_DNA"/>
</dbReference>
<comment type="caution">
    <text evidence="7">The sequence shown here is derived from an EMBL/GenBank/DDBJ whole genome shotgun (WGS) entry which is preliminary data.</text>
</comment>
<comment type="similarity">
    <text evidence="2">Belongs to the universal ribosomal protein uS2 family.</text>
</comment>
<dbReference type="AlphaFoldDB" id="A0A4Q9LNP7"/>
<dbReference type="InterPro" id="IPR023591">
    <property type="entry name" value="Ribosomal_uS2_flav_dom_sf"/>
</dbReference>
<evidence type="ECO:0000313" key="7">
    <source>
        <dbReference type="EMBL" id="TBU09787.1"/>
    </source>
</evidence>
<dbReference type="InterPro" id="IPR005707">
    <property type="entry name" value="Ribosomal_uS2_euk/arc"/>
</dbReference>
<organism evidence="7 8">
    <name type="scientific">Hamiltosporidium tvaerminnensis</name>
    <dbReference type="NCBI Taxonomy" id="1176355"/>
    <lineage>
        <taxon>Eukaryota</taxon>
        <taxon>Fungi</taxon>
        <taxon>Fungi incertae sedis</taxon>
        <taxon>Microsporidia</taxon>
        <taxon>Dubosqiidae</taxon>
        <taxon>Hamiltosporidium</taxon>
    </lineage>
</organism>
<sequence length="484" mass="55727">MKQPVIPIADEIVNALIGCSCHLGGTNCTNYLRKYIFGQRPDDKIHVIDIPKMWKKLILAARMFVAVENPKNVIVVSNKNFGRRAVLKFCETTGATPITGRFIPGSFTNQEIKGVREPRLVLVSDPFADKQTVAENSYINTPCIAFTNTDNEISFVDVAIPMNNRSPLAIGAGFFILSRLIGYMQGKISLIEDINNQIELFFYRDPVELEMLVEENKNEESAGVKMQDDISPVDDESKKKSIFILKNIKVQVCYDEATRKEKPRSAWKENIESKIYKLVLSKDLLEKARKQEKLSTSETKSLNKIMREFNLNLSSVTDLSEALVKKNESLNVYKKKITMHESTKQFRKENRMFELFRGRFYRGLSERVEIEHVVSRDEIVSFWSTMWNKNDDTVTYDDYLIPFVSDNHPTKFPSLDEIVSIINWLPNWKAAGIDGIYNFFIKKLTTLHKYIYDIVKVICLEGTTQVDWFYCGLTYLIPKGIPQR</sequence>
<dbReference type="PANTHER" id="PTHR11489">
    <property type="entry name" value="40S RIBOSOMAL PROTEIN SA"/>
    <property type="match status" value="1"/>
</dbReference>
<dbReference type="Proteomes" id="UP000292282">
    <property type="component" value="Unassembled WGS sequence"/>
</dbReference>
<evidence type="ECO:0000256" key="5">
    <source>
        <dbReference type="ARBA" id="ARBA00023274"/>
    </source>
</evidence>
<dbReference type="HAMAP" id="MF_03015">
    <property type="entry name" value="Ribosomal_S2_euk"/>
    <property type="match status" value="1"/>
</dbReference>
<dbReference type="GO" id="GO:0005737">
    <property type="term" value="C:cytoplasm"/>
    <property type="evidence" value="ECO:0007669"/>
    <property type="project" value="UniProtKB-SubCell"/>
</dbReference>
<gene>
    <name evidence="7" type="ORF">CWI38_2116p0010</name>
</gene>
<evidence type="ECO:0000313" key="8">
    <source>
        <dbReference type="Proteomes" id="UP000292282"/>
    </source>
</evidence>
<accession>A0A4Q9LNP7</accession>
<protein>
    <recommendedName>
        <fullName evidence="6">Small ribosomal subunit protein uS2</fullName>
    </recommendedName>
</protein>
<dbReference type="GO" id="GO:0015935">
    <property type="term" value="C:small ribosomal subunit"/>
    <property type="evidence" value="ECO:0007669"/>
    <property type="project" value="InterPro"/>
</dbReference>
<dbReference type="OrthoDB" id="414863at2759"/>
<dbReference type="Pfam" id="PF00318">
    <property type="entry name" value="Ribosomal_S2"/>
    <property type="match status" value="1"/>
</dbReference>
<dbReference type="InterPro" id="IPR027498">
    <property type="entry name" value="Ribosomal_uS2_euk"/>
</dbReference>
<name>A0A4Q9LNP7_9MICR</name>
<dbReference type="InterPro" id="IPR001865">
    <property type="entry name" value="Ribosomal_uS2"/>
</dbReference>
<dbReference type="VEuPathDB" id="MicrosporidiaDB:CWI38_2116p0010"/>
<keyword evidence="4 7" id="KW-0689">Ribosomal protein</keyword>
<evidence type="ECO:0000256" key="4">
    <source>
        <dbReference type="ARBA" id="ARBA00022980"/>
    </source>
</evidence>
<dbReference type="STRING" id="1176355.A0A4Q9LNP7"/>
<dbReference type="GO" id="GO:0006412">
    <property type="term" value="P:translation"/>
    <property type="evidence" value="ECO:0007669"/>
    <property type="project" value="InterPro"/>
</dbReference>
<evidence type="ECO:0000256" key="3">
    <source>
        <dbReference type="ARBA" id="ARBA00022490"/>
    </source>
</evidence>
<keyword evidence="8" id="KW-1185">Reference proteome</keyword>
<dbReference type="SUPFAM" id="SSF52313">
    <property type="entry name" value="Ribosomal protein S2"/>
    <property type="match status" value="1"/>
</dbReference>
<evidence type="ECO:0000256" key="6">
    <source>
        <dbReference type="ARBA" id="ARBA00035256"/>
    </source>
</evidence>
<keyword evidence="5" id="KW-0687">Ribonucleoprotein</keyword>
<dbReference type="GO" id="GO:0003735">
    <property type="term" value="F:structural constituent of ribosome"/>
    <property type="evidence" value="ECO:0007669"/>
    <property type="project" value="InterPro"/>
</dbReference>
<dbReference type="PRINTS" id="PR00395">
    <property type="entry name" value="RIBOSOMALS2"/>
</dbReference>
<evidence type="ECO:0000256" key="1">
    <source>
        <dbReference type="ARBA" id="ARBA00004496"/>
    </source>
</evidence>
<comment type="subcellular location">
    <subcellularLocation>
        <location evidence="1">Cytoplasm</location>
    </subcellularLocation>
</comment>